<organism evidence="1">
    <name type="scientific">marine sediment metagenome</name>
    <dbReference type="NCBI Taxonomy" id="412755"/>
    <lineage>
        <taxon>unclassified sequences</taxon>
        <taxon>metagenomes</taxon>
        <taxon>ecological metagenomes</taxon>
    </lineage>
</organism>
<name>X1AZT8_9ZZZZ</name>
<dbReference type="EMBL" id="BART01018286">
    <property type="protein sequence ID" value="GAG74652.1"/>
    <property type="molecule type" value="Genomic_DNA"/>
</dbReference>
<gene>
    <name evidence="1" type="ORF">S01H4_34543</name>
</gene>
<evidence type="ECO:0000313" key="1">
    <source>
        <dbReference type="EMBL" id="GAG74652.1"/>
    </source>
</evidence>
<comment type="caution">
    <text evidence="1">The sequence shown here is derived from an EMBL/GenBank/DDBJ whole genome shotgun (WGS) entry which is preliminary data.</text>
</comment>
<proteinExistence type="predicted"/>
<sequence>MVWDGDDYLYFLKGGDGNGDDEADNFWRYSISLDSWEVLAGVPLGPSRNNGRRLGYAGENVYYWHANSTGFWAYTPPRYGRSGYFTSSVFDAGVVSTWQRMSFEFGASNGATLRVWTRSSSNDVKWSGWVENQSGDVLPWENRYLQYRVELSTNDEYVTPILHEMRIAYLTKIWRTGTFTSQPLELGYVENWGTLSWEATLPENTSISFATRSSAKRKIKVRLRAIEQRSNTYG</sequence>
<reference evidence="1" key="1">
    <citation type="journal article" date="2014" name="Front. Microbiol.">
        <title>High frequency of phylogenetically diverse reductive dehalogenase-homologous genes in deep subseafloor sedimentary metagenomes.</title>
        <authorList>
            <person name="Kawai M."/>
            <person name="Futagami T."/>
            <person name="Toyoda A."/>
            <person name="Takaki Y."/>
            <person name="Nishi S."/>
            <person name="Hori S."/>
            <person name="Arai W."/>
            <person name="Tsubouchi T."/>
            <person name="Morono Y."/>
            <person name="Uchiyama I."/>
            <person name="Ito T."/>
            <person name="Fujiyama A."/>
            <person name="Inagaki F."/>
            <person name="Takami H."/>
        </authorList>
    </citation>
    <scope>NUCLEOTIDE SEQUENCE</scope>
    <source>
        <strain evidence="1">Expedition CK06-06</strain>
    </source>
</reference>
<accession>X1AZT8</accession>
<dbReference type="AlphaFoldDB" id="X1AZT8"/>
<protein>
    <submittedName>
        <fullName evidence="1">Uncharacterized protein</fullName>
    </submittedName>
</protein>